<dbReference type="EMBL" id="JBEPMB010000001">
    <property type="protein sequence ID" value="MET3613275.1"/>
    <property type="molecule type" value="Genomic_DNA"/>
</dbReference>
<dbReference type="Proteomes" id="UP001549047">
    <property type="component" value="Unassembled WGS sequence"/>
</dbReference>
<dbReference type="Pfam" id="PF19602">
    <property type="entry name" value="DUF6107"/>
    <property type="match status" value="1"/>
</dbReference>
<keyword evidence="3" id="KW-1185">Reference proteome</keyword>
<dbReference type="RefSeq" id="WP_354555755.1">
    <property type="nucleotide sequence ID" value="NZ_JBEPMB010000001.1"/>
</dbReference>
<evidence type="ECO:0000313" key="2">
    <source>
        <dbReference type="EMBL" id="MET3613275.1"/>
    </source>
</evidence>
<sequence length="102" mass="10456">MTYIAGDGQIMAARIAGSVAGVALSLIYMLPKGRQEAATRLATGLVAGLVFGPATGLFGAEKLDLLATLSAPEIVLSGSAAVSLTAWWALGALKRVAERWGR</sequence>
<proteinExistence type="predicted"/>
<dbReference type="InterPro" id="IPR046089">
    <property type="entry name" value="DUF6107"/>
</dbReference>
<evidence type="ECO:0008006" key="4">
    <source>
        <dbReference type="Google" id="ProtNLM"/>
    </source>
</evidence>
<evidence type="ECO:0000313" key="3">
    <source>
        <dbReference type="Proteomes" id="UP001549047"/>
    </source>
</evidence>
<name>A0ABV2IXQ6_9HYPH</name>
<feature type="transmembrane region" description="Helical" evidence="1">
    <location>
        <begin position="12"/>
        <end position="30"/>
    </location>
</feature>
<keyword evidence="1" id="KW-1133">Transmembrane helix</keyword>
<comment type="caution">
    <text evidence="2">The sequence shown here is derived from an EMBL/GenBank/DDBJ whole genome shotgun (WGS) entry which is preliminary data.</text>
</comment>
<feature type="transmembrane region" description="Helical" evidence="1">
    <location>
        <begin position="37"/>
        <end position="54"/>
    </location>
</feature>
<keyword evidence="1" id="KW-0472">Membrane</keyword>
<organism evidence="2 3">
    <name type="scientific">Rhizobium aquaticum</name>
    <dbReference type="NCBI Taxonomy" id="1549636"/>
    <lineage>
        <taxon>Bacteria</taxon>
        <taxon>Pseudomonadati</taxon>
        <taxon>Pseudomonadota</taxon>
        <taxon>Alphaproteobacteria</taxon>
        <taxon>Hyphomicrobiales</taxon>
        <taxon>Rhizobiaceae</taxon>
        <taxon>Rhizobium/Agrobacterium group</taxon>
        <taxon>Rhizobium</taxon>
    </lineage>
</organism>
<reference evidence="2 3" key="1">
    <citation type="submission" date="2024-06" db="EMBL/GenBank/DDBJ databases">
        <title>Genomic Encyclopedia of Type Strains, Phase IV (KMG-IV): sequencing the most valuable type-strain genomes for metagenomic binning, comparative biology and taxonomic classification.</title>
        <authorList>
            <person name="Goeker M."/>
        </authorList>
    </citation>
    <scope>NUCLEOTIDE SEQUENCE [LARGE SCALE GENOMIC DNA]</scope>
    <source>
        <strain evidence="2 3">DSM 29780</strain>
    </source>
</reference>
<gene>
    <name evidence="2" type="ORF">ABID16_001580</name>
</gene>
<feature type="transmembrane region" description="Helical" evidence="1">
    <location>
        <begin position="74"/>
        <end position="93"/>
    </location>
</feature>
<protein>
    <recommendedName>
        <fullName evidence="4">Holin</fullName>
    </recommendedName>
</protein>
<accession>A0ABV2IXQ6</accession>
<evidence type="ECO:0000256" key="1">
    <source>
        <dbReference type="SAM" id="Phobius"/>
    </source>
</evidence>
<keyword evidence="1" id="KW-0812">Transmembrane</keyword>